<comment type="caution">
    <text evidence="2">The sequence shown here is derived from an EMBL/GenBank/DDBJ whole genome shotgun (WGS) entry which is preliminary data.</text>
</comment>
<evidence type="ECO:0000313" key="2">
    <source>
        <dbReference type="EMBL" id="MDC3418996.1"/>
    </source>
</evidence>
<evidence type="ECO:0000313" key="3">
    <source>
        <dbReference type="Proteomes" id="UP001145072"/>
    </source>
</evidence>
<organism evidence="2 3">
    <name type="scientific">Aquibacillus koreensis</name>
    <dbReference type="NCBI Taxonomy" id="279446"/>
    <lineage>
        <taxon>Bacteria</taxon>
        <taxon>Bacillati</taxon>
        <taxon>Bacillota</taxon>
        <taxon>Bacilli</taxon>
        <taxon>Bacillales</taxon>
        <taxon>Bacillaceae</taxon>
        <taxon>Aquibacillus</taxon>
    </lineage>
</organism>
<dbReference type="AlphaFoldDB" id="A0A9X3WKX4"/>
<protein>
    <submittedName>
        <fullName evidence="2">Uncharacterized protein</fullName>
    </submittedName>
</protein>
<keyword evidence="1" id="KW-0472">Membrane</keyword>
<sequence>MKQNDNGFVMSEIIASFSIFLTIMLTFTPIMYQIVMEEKLMEDRRNLQSLLHDELQIVLSSDQGLPLQEKQTISSTLVTFTFTIETKYIKGCVRWDNEKQTQEKICLYGIPN</sequence>
<reference evidence="2" key="1">
    <citation type="submission" date="2022-06" db="EMBL/GenBank/DDBJ databases">
        <title>Aquibacillus sp. a new bacterium isolated from soil saline samples.</title>
        <authorList>
            <person name="Galisteo C."/>
            <person name="De La Haba R."/>
            <person name="Sanchez-Porro C."/>
            <person name="Ventosa A."/>
        </authorList>
    </citation>
    <scope>NUCLEOTIDE SEQUENCE</scope>
    <source>
        <strain evidence="2">JCM 12387</strain>
    </source>
</reference>
<keyword evidence="1" id="KW-1133">Transmembrane helix</keyword>
<accession>A0A9X3WKX4</accession>
<gene>
    <name evidence="2" type="ORF">NC661_01185</name>
</gene>
<keyword evidence="3" id="KW-1185">Reference proteome</keyword>
<name>A0A9X3WKX4_9BACI</name>
<dbReference type="Proteomes" id="UP001145072">
    <property type="component" value="Unassembled WGS sequence"/>
</dbReference>
<proteinExistence type="predicted"/>
<dbReference type="EMBL" id="JAMQJZ010000001">
    <property type="protein sequence ID" value="MDC3418996.1"/>
    <property type="molecule type" value="Genomic_DNA"/>
</dbReference>
<feature type="transmembrane region" description="Helical" evidence="1">
    <location>
        <begin position="13"/>
        <end position="35"/>
    </location>
</feature>
<keyword evidence="1" id="KW-0812">Transmembrane</keyword>
<evidence type="ECO:0000256" key="1">
    <source>
        <dbReference type="SAM" id="Phobius"/>
    </source>
</evidence>
<dbReference type="RefSeq" id="WP_259871360.1">
    <property type="nucleotide sequence ID" value="NZ_JAMQJZ010000001.1"/>
</dbReference>